<sequence length="94" mass="11024">MQLKDEELFEYTPVEWRFSAVTPSVFGLDPWATLIPPAILYGLSSEKGLFYFFVVFVFVAVVIYVAAFTKHQTISSWLHALRTRYIQRLQWETD</sequence>
<evidence type="ECO:0000313" key="3">
    <source>
        <dbReference type="Proteomes" id="UP001198571"/>
    </source>
</evidence>
<dbReference type="EMBL" id="JACDXX010000019">
    <property type="protein sequence ID" value="MCB5411733.1"/>
    <property type="molecule type" value="Genomic_DNA"/>
</dbReference>
<dbReference type="Proteomes" id="UP001198571">
    <property type="component" value="Unassembled WGS sequence"/>
</dbReference>
<keyword evidence="1" id="KW-0812">Transmembrane</keyword>
<keyword evidence="3" id="KW-1185">Reference proteome</keyword>
<feature type="transmembrane region" description="Helical" evidence="1">
    <location>
        <begin position="49"/>
        <end position="68"/>
    </location>
</feature>
<protein>
    <submittedName>
        <fullName evidence="2">Uncharacterized protein</fullName>
    </submittedName>
</protein>
<gene>
    <name evidence="2" type="ORF">H0485_17205</name>
</gene>
<dbReference type="RefSeq" id="WP_226937184.1">
    <property type="nucleotide sequence ID" value="NZ_JACDXX010000019.1"/>
</dbReference>
<evidence type="ECO:0000313" key="2">
    <source>
        <dbReference type="EMBL" id="MCB5411733.1"/>
    </source>
</evidence>
<organism evidence="2 3">
    <name type="scientific">Pseudogemmobacter faecipullorum</name>
    <dbReference type="NCBI Taxonomy" id="2755041"/>
    <lineage>
        <taxon>Bacteria</taxon>
        <taxon>Pseudomonadati</taxon>
        <taxon>Pseudomonadota</taxon>
        <taxon>Alphaproteobacteria</taxon>
        <taxon>Rhodobacterales</taxon>
        <taxon>Paracoccaceae</taxon>
        <taxon>Pseudogemmobacter</taxon>
    </lineage>
</organism>
<proteinExistence type="predicted"/>
<reference evidence="2 3" key="1">
    <citation type="submission" date="2020-07" db="EMBL/GenBank/DDBJ databases">
        <title>Pseudogemmobacter sp. nov., isolated from poultry manure in Taiwan.</title>
        <authorList>
            <person name="Lin S.-Y."/>
            <person name="Tang Y.-S."/>
            <person name="Young C.-C."/>
        </authorList>
    </citation>
    <scope>NUCLEOTIDE SEQUENCE [LARGE SCALE GENOMIC DNA]</scope>
    <source>
        <strain evidence="2 3">CC-YST710</strain>
    </source>
</reference>
<keyword evidence="1" id="KW-1133">Transmembrane helix</keyword>
<name>A0ABS8CRE4_9RHOB</name>
<evidence type="ECO:0000256" key="1">
    <source>
        <dbReference type="SAM" id="Phobius"/>
    </source>
</evidence>
<accession>A0ABS8CRE4</accession>
<keyword evidence="1" id="KW-0472">Membrane</keyword>
<comment type="caution">
    <text evidence="2">The sequence shown here is derived from an EMBL/GenBank/DDBJ whole genome shotgun (WGS) entry which is preliminary data.</text>
</comment>